<evidence type="ECO:0000256" key="5">
    <source>
        <dbReference type="ARBA" id="ARBA00022679"/>
    </source>
</evidence>
<comment type="similarity">
    <text evidence="2 8">Belongs to the DMRL synthase family.</text>
</comment>
<feature type="binding site" evidence="8">
    <location>
        <position position="127"/>
    </location>
    <ligand>
        <name>(2S)-2-hydroxy-3-oxobutyl phosphate</name>
        <dbReference type="ChEBI" id="CHEBI:58830"/>
    </ligand>
</feature>
<evidence type="ECO:0000313" key="9">
    <source>
        <dbReference type="EMBL" id="MBJ7608609.1"/>
    </source>
</evidence>
<keyword evidence="5 8" id="KW-0808">Transferase</keyword>
<evidence type="ECO:0000256" key="3">
    <source>
        <dbReference type="ARBA" id="ARBA00012664"/>
    </source>
</evidence>
<gene>
    <name evidence="8" type="primary">ribH</name>
    <name evidence="9" type="ORF">JF887_04140</name>
</gene>
<name>A0A934KDV6_9BACT</name>
<evidence type="ECO:0000256" key="1">
    <source>
        <dbReference type="ARBA" id="ARBA00004917"/>
    </source>
</evidence>
<comment type="caution">
    <text evidence="9">The sequence shown here is derived from an EMBL/GenBank/DDBJ whole genome shotgun (WGS) entry which is preliminary data.</text>
</comment>
<evidence type="ECO:0000256" key="4">
    <source>
        <dbReference type="ARBA" id="ARBA00022619"/>
    </source>
</evidence>
<dbReference type="FunFam" id="3.40.50.960:FF:000001">
    <property type="entry name" value="6,7-dimethyl-8-ribityllumazine synthase"/>
    <property type="match status" value="1"/>
</dbReference>
<sequence length="166" mass="17160">MNVHTGKLDATGMRFGIVVGRFNDIVTQRLLEGAVDTLVRHGARDADLVVAWVPGAFEIAVAAKELAEQGNVDAVVCLGVVIRGQTTHYELVAAEAARGVAAVHASTGVPAGFGVVTAENLEQALDRAGGKAGNKGADAAIAAVEMVSLLREIRRPRPAARRSAAS</sequence>
<dbReference type="GO" id="GO:0009231">
    <property type="term" value="P:riboflavin biosynthetic process"/>
    <property type="evidence" value="ECO:0007669"/>
    <property type="project" value="UniProtKB-UniRule"/>
</dbReference>
<dbReference type="EMBL" id="JAEKNN010000021">
    <property type="protein sequence ID" value="MBJ7608609.1"/>
    <property type="molecule type" value="Genomic_DNA"/>
</dbReference>
<dbReference type="PANTHER" id="PTHR21058:SF0">
    <property type="entry name" value="6,7-DIMETHYL-8-RIBITYLLUMAZINE SYNTHASE"/>
    <property type="match status" value="1"/>
</dbReference>
<proteinExistence type="inferred from homology"/>
<dbReference type="GO" id="GO:0009349">
    <property type="term" value="C:riboflavin synthase complex"/>
    <property type="evidence" value="ECO:0007669"/>
    <property type="project" value="UniProtKB-UniRule"/>
</dbReference>
<evidence type="ECO:0000313" key="10">
    <source>
        <dbReference type="Proteomes" id="UP000614410"/>
    </source>
</evidence>
<feature type="binding site" evidence="8">
    <location>
        <begin position="80"/>
        <end position="82"/>
    </location>
    <ligand>
        <name>5-amino-6-(D-ribitylamino)uracil</name>
        <dbReference type="ChEBI" id="CHEBI:15934"/>
    </ligand>
</feature>
<organism evidence="9 10">
    <name type="scientific">Candidatus Amunia macphersoniae</name>
    <dbReference type="NCBI Taxonomy" id="3127014"/>
    <lineage>
        <taxon>Bacteria</taxon>
        <taxon>Bacillati</taxon>
        <taxon>Candidatus Dormiibacterota</taxon>
        <taxon>Candidatus Dormibacteria</taxon>
        <taxon>Candidatus Aeolococcales</taxon>
        <taxon>Candidatus Aeolococcaceae</taxon>
        <taxon>Candidatus Amunia</taxon>
    </lineage>
</organism>
<accession>A0A934KDV6</accession>
<evidence type="ECO:0000256" key="8">
    <source>
        <dbReference type="HAMAP-Rule" id="MF_00178"/>
    </source>
</evidence>
<dbReference type="Pfam" id="PF00885">
    <property type="entry name" value="DMRL_synthase"/>
    <property type="match status" value="1"/>
</dbReference>
<dbReference type="PANTHER" id="PTHR21058">
    <property type="entry name" value="6,7-DIMETHYL-8-RIBITYLLUMAZINE SYNTHASE DMRL SYNTHASE LUMAZINE SYNTHASE"/>
    <property type="match status" value="1"/>
</dbReference>
<dbReference type="NCBIfam" id="TIGR00114">
    <property type="entry name" value="lumazine-synth"/>
    <property type="match status" value="1"/>
</dbReference>
<dbReference type="AlphaFoldDB" id="A0A934KDV6"/>
<dbReference type="CDD" id="cd09209">
    <property type="entry name" value="Lumazine_synthase-I"/>
    <property type="match status" value="1"/>
</dbReference>
<dbReference type="InterPro" id="IPR034964">
    <property type="entry name" value="LS"/>
</dbReference>
<comment type="function">
    <text evidence="8">Catalyzes the formation of 6,7-dimethyl-8-ribityllumazine by condensation of 5-amino-6-(D-ribitylamino)uracil with 3,4-dihydroxy-2-butanone 4-phosphate. This is the penultimate step in the biosynthesis of riboflavin.</text>
</comment>
<dbReference type="SUPFAM" id="SSF52121">
    <property type="entry name" value="Lumazine synthase"/>
    <property type="match status" value="1"/>
</dbReference>
<dbReference type="InterPro" id="IPR002180">
    <property type="entry name" value="LS/RS"/>
</dbReference>
<comment type="catalytic activity">
    <reaction evidence="6 8">
        <text>(2S)-2-hydroxy-3-oxobutyl phosphate + 5-amino-6-(D-ribitylamino)uracil = 6,7-dimethyl-8-(1-D-ribityl)lumazine + phosphate + 2 H2O + H(+)</text>
        <dbReference type="Rhea" id="RHEA:26152"/>
        <dbReference type="ChEBI" id="CHEBI:15377"/>
        <dbReference type="ChEBI" id="CHEBI:15378"/>
        <dbReference type="ChEBI" id="CHEBI:15934"/>
        <dbReference type="ChEBI" id="CHEBI:43474"/>
        <dbReference type="ChEBI" id="CHEBI:58201"/>
        <dbReference type="ChEBI" id="CHEBI:58830"/>
        <dbReference type="EC" id="2.5.1.78"/>
    </reaction>
</comment>
<feature type="binding site" evidence="8">
    <location>
        <position position="22"/>
    </location>
    <ligand>
        <name>5-amino-6-(D-ribitylamino)uracil</name>
        <dbReference type="ChEBI" id="CHEBI:15934"/>
    </ligand>
</feature>
<evidence type="ECO:0000256" key="2">
    <source>
        <dbReference type="ARBA" id="ARBA00007424"/>
    </source>
</evidence>
<feature type="binding site" evidence="8">
    <location>
        <begin position="85"/>
        <end position="86"/>
    </location>
    <ligand>
        <name>(2S)-2-hydroxy-3-oxobutyl phosphate</name>
        <dbReference type="ChEBI" id="CHEBI:58830"/>
    </ligand>
</feature>
<dbReference type="Proteomes" id="UP000614410">
    <property type="component" value="Unassembled WGS sequence"/>
</dbReference>
<keyword evidence="4 8" id="KW-0686">Riboflavin biosynthesis</keyword>
<dbReference type="HAMAP" id="MF_00178">
    <property type="entry name" value="Lumazine_synth"/>
    <property type="match status" value="1"/>
</dbReference>
<comment type="pathway">
    <text evidence="1 8">Cofactor biosynthesis; riboflavin biosynthesis; riboflavin from 2-hydroxy-3-oxobutyl phosphate and 5-amino-6-(D-ribitylamino)uracil: step 1/2.</text>
</comment>
<dbReference type="InterPro" id="IPR036467">
    <property type="entry name" value="LS/RS_sf"/>
</dbReference>
<protein>
    <recommendedName>
        <fullName evidence="7 8">6,7-dimethyl-8-ribityllumazine synthase</fullName>
        <shortName evidence="8">DMRL synthase</shortName>
        <shortName evidence="8">LS</shortName>
        <shortName evidence="8">Lumazine synthase</shortName>
        <ecNumber evidence="3 8">2.5.1.78</ecNumber>
    </recommendedName>
</protein>
<feature type="binding site" evidence="8">
    <location>
        <begin position="56"/>
        <end position="58"/>
    </location>
    <ligand>
        <name>5-amino-6-(D-ribitylamino)uracil</name>
        <dbReference type="ChEBI" id="CHEBI:15934"/>
    </ligand>
</feature>
<dbReference type="Gene3D" id="3.40.50.960">
    <property type="entry name" value="Lumazine/riboflavin synthase"/>
    <property type="match status" value="1"/>
</dbReference>
<evidence type="ECO:0000256" key="7">
    <source>
        <dbReference type="ARBA" id="ARBA00072606"/>
    </source>
</evidence>
<evidence type="ECO:0000256" key="6">
    <source>
        <dbReference type="ARBA" id="ARBA00048785"/>
    </source>
</evidence>
<dbReference type="EC" id="2.5.1.78" evidence="3 8"/>
<feature type="binding site" evidence="8">
    <location>
        <position position="113"/>
    </location>
    <ligand>
        <name>5-amino-6-(D-ribitylamino)uracil</name>
        <dbReference type="ChEBI" id="CHEBI:15934"/>
    </ligand>
</feature>
<feature type="active site" description="Proton donor" evidence="8">
    <location>
        <position position="88"/>
    </location>
</feature>
<reference evidence="9 10" key="1">
    <citation type="submission" date="2020-10" db="EMBL/GenBank/DDBJ databases">
        <title>Ca. Dormibacterota MAGs.</title>
        <authorList>
            <person name="Montgomery K."/>
        </authorList>
    </citation>
    <scope>NUCLEOTIDE SEQUENCE [LARGE SCALE GENOMIC DNA]</scope>
    <source>
        <strain evidence="9">Mitchell_Peninsula_5</strain>
    </source>
</reference>
<dbReference type="GO" id="GO:0000906">
    <property type="term" value="F:6,7-dimethyl-8-ribityllumazine synthase activity"/>
    <property type="evidence" value="ECO:0007669"/>
    <property type="project" value="UniProtKB-UniRule"/>
</dbReference>